<dbReference type="NCBIfam" id="NF047498">
    <property type="entry name" value="LIC_12616_fam"/>
    <property type="match status" value="1"/>
</dbReference>
<evidence type="ECO:0000313" key="2">
    <source>
        <dbReference type="EMBL" id="ODN41241.1"/>
    </source>
</evidence>
<dbReference type="Pfam" id="PF23961">
    <property type="entry name" value="Phage_tail_terminator_9"/>
    <property type="match status" value="1"/>
</dbReference>
<feature type="domain" description="Phage neck terminator protein gp12-like" evidence="1">
    <location>
        <begin position="35"/>
        <end position="145"/>
    </location>
</feature>
<sequence>MNVNNLQTFLLNTLKENTNETLILGYQKNLRLDQFASLRYYNSKMVGQPNESPCDEGVQVTQLYELIFLIEALGPDSETRATQLASTFRLASQKNKLAGQGLKFFKCGHLQDATTFLSTDYNSRTRFTVHFYAQDVQIDATGFIEDYSLELIAENQEEKIISDDTINTGDNNGES</sequence>
<dbReference type="Proteomes" id="UP000094329">
    <property type="component" value="Unassembled WGS sequence"/>
</dbReference>
<evidence type="ECO:0000259" key="1">
    <source>
        <dbReference type="Pfam" id="PF23961"/>
    </source>
</evidence>
<organism evidence="2 3">
    <name type="scientific">Piscirickettsia litoralis</name>
    <dbReference type="NCBI Taxonomy" id="1891921"/>
    <lineage>
        <taxon>Bacteria</taxon>
        <taxon>Pseudomonadati</taxon>
        <taxon>Pseudomonadota</taxon>
        <taxon>Gammaproteobacteria</taxon>
        <taxon>Thiotrichales</taxon>
        <taxon>Piscirickettsiaceae</taxon>
        <taxon>Piscirickettsia</taxon>
    </lineage>
</organism>
<accession>A0ABX3A0M3</accession>
<dbReference type="RefSeq" id="WP_069314377.1">
    <property type="nucleotide sequence ID" value="NZ_MDTU01000005.1"/>
</dbReference>
<dbReference type="EMBL" id="MDTU01000005">
    <property type="protein sequence ID" value="ODN41241.1"/>
    <property type="molecule type" value="Genomic_DNA"/>
</dbReference>
<gene>
    <name evidence="2" type="ORF">BGC07_17660</name>
</gene>
<name>A0ABX3A0M3_9GAMM</name>
<protein>
    <recommendedName>
        <fullName evidence="1">Phage neck terminator protein gp12-like domain-containing protein</fullName>
    </recommendedName>
</protein>
<reference evidence="2 3" key="1">
    <citation type="submission" date="2016-08" db="EMBL/GenBank/DDBJ databases">
        <title>Draft genome sequence of Candidatus Piscirickettsia litoralis, from seawater.</title>
        <authorList>
            <person name="Wan X."/>
            <person name="Lee A.J."/>
            <person name="Hou S."/>
            <person name="Donachie S.P."/>
        </authorList>
    </citation>
    <scope>NUCLEOTIDE SEQUENCE [LARGE SCALE GENOMIC DNA]</scope>
    <source>
        <strain evidence="2 3">Y2</strain>
    </source>
</reference>
<keyword evidence="3" id="KW-1185">Reference proteome</keyword>
<dbReference type="InterPro" id="IPR057087">
    <property type="entry name" value="Gp12-like"/>
</dbReference>
<comment type="caution">
    <text evidence="2">The sequence shown here is derived from an EMBL/GenBank/DDBJ whole genome shotgun (WGS) entry which is preliminary data.</text>
</comment>
<proteinExistence type="predicted"/>
<evidence type="ECO:0000313" key="3">
    <source>
        <dbReference type="Proteomes" id="UP000094329"/>
    </source>
</evidence>